<evidence type="ECO:0000256" key="2">
    <source>
        <dbReference type="ARBA" id="ARBA00001936"/>
    </source>
</evidence>
<evidence type="ECO:0000313" key="18">
    <source>
        <dbReference type="EMBL" id="KAB0800981.1"/>
    </source>
</evidence>
<evidence type="ECO:0000259" key="16">
    <source>
        <dbReference type="Pfam" id="PF03372"/>
    </source>
</evidence>
<protein>
    <recommendedName>
        <fullName evidence="14">DNA repair nuclease/redox regulator APEX1</fullName>
        <shortName evidence="14">APEN</shortName>
        <shortName evidence="14">REF-1</shortName>
        <ecNumber evidence="14">3.1.11.2</ecNumber>
        <ecNumber evidence="14">3.1.21.-</ecNumber>
    </recommendedName>
    <alternativeName>
        <fullName evidence="14">APEX nuclease</fullName>
    </alternativeName>
    <alternativeName>
        <fullName evidence="14">Apurinic-apyrimidinic endonuclease 1</fullName>
    </alternativeName>
    <alternativeName>
        <fullName evidence="14">Redox factor-1</fullName>
    </alternativeName>
    <component>
        <recommendedName>
            <fullName evidence="14">DNA repair nuclease/redox regulator APEX1, mitochondrial</fullName>
        </recommendedName>
    </component>
</protein>
<dbReference type="GO" id="GO:0005634">
    <property type="term" value="C:nucleus"/>
    <property type="evidence" value="ECO:0007669"/>
    <property type="project" value="UniProtKB-SubCell"/>
</dbReference>
<gene>
    <name evidence="18" type="ORF">PPYR_05335</name>
</gene>
<dbReference type="CDD" id="cd09087">
    <property type="entry name" value="Ape1-like_AP-endo"/>
    <property type="match status" value="1"/>
</dbReference>
<keyword evidence="10" id="KW-0539">Nucleus</keyword>
<feature type="binding site" evidence="12">
    <location>
        <position position="337"/>
    </location>
    <ligand>
        <name>Mg(2+)</name>
        <dbReference type="ChEBI" id="CHEBI:18420"/>
        <label>1</label>
    </ligand>
</feature>
<keyword evidence="19" id="KW-1185">Reference proteome</keyword>
<reference evidence="18" key="3">
    <citation type="submission" date="2019-08" db="EMBL/GenBank/DDBJ databases">
        <authorList>
            <consortium name="Photinus pyralis genome working group"/>
            <person name="Fallon T.R."/>
            <person name="Sander Lower S.E."/>
            <person name="Weng J.-K."/>
        </authorList>
    </citation>
    <scope>NUCLEOTIDE SEQUENCE</scope>
    <source>
        <strain evidence="18">1611_PpyrPB1</strain>
        <tissue evidence="18">Whole body</tissue>
    </source>
</reference>
<keyword evidence="6 14" id="KW-0227">DNA damage</keyword>
<feature type="region of interest" description="Disordered" evidence="15">
    <location>
        <begin position="32"/>
        <end position="67"/>
    </location>
</feature>
<keyword evidence="7" id="KW-0378">Hydrolase</keyword>
<feature type="active site" description="Proton acceptor" evidence="11">
    <location>
        <position position="337"/>
    </location>
</feature>
<dbReference type="InterPro" id="IPR020847">
    <property type="entry name" value="AP_endonuclease_F1_BS"/>
</dbReference>
<evidence type="ECO:0000256" key="6">
    <source>
        <dbReference type="ARBA" id="ARBA00022763"/>
    </source>
</evidence>
<feature type="site" description="Important for catalytic activity" evidence="13">
    <location>
        <position position="311"/>
    </location>
</feature>
<dbReference type="GO" id="GO:0046872">
    <property type="term" value="F:metal ion binding"/>
    <property type="evidence" value="ECO:0007669"/>
    <property type="project" value="UniProtKB-KW"/>
</dbReference>
<feature type="binding site" evidence="12">
    <location>
        <position position="239"/>
    </location>
    <ligand>
        <name>Mg(2+)</name>
        <dbReference type="ChEBI" id="CHEBI:18420"/>
        <label>1</label>
    </ligand>
</feature>
<feature type="site" description="Interaction with DNA substrate" evidence="13">
    <location>
        <position position="337"/>
    </location>
</feature>
<dbReference type="NCBIfam" id="TIGR00633">
    <property type="entry name" value="xth"/>
    <property type="match status" value="1"/>
</dbReference>
<reference evidence="18 19" key="2">
    <citation type="journal article" date="2018" name="Elife">
        <title>Firefly genomes illuminate parallel origins of bioluminescence in beetles.</title>
        <authorList>
            <person name="Fallon T.R."/>
            <person name="Lower S.E."/>
            <person name="Chang C.H."/>
            <person name="Bessho-Uehara M."/>
            <person name="Martin G.J."/>
            <person name="Bewick A.J."/>
            <person name="Behringer M."/>
            <person name="Debat H.J."/>
            <person name="Wong I."/>
            <person name="Day J.C."/>
            <person name="Suvorov A."/>
            <person name="Silva C.J."/>
            <person name="Stanger-Hall K.F."/>
            <person name="Hall D.W."/>
            <person name="Schmitz R.J."/>
            <person name="Nelson D.R."/>
            <person name="Lewis S.M."/>
            <person name="Shigenobu S."/>
            <person name="Bybee S.M."/>
            <person name="Larracuente A.M."/>
            <person name="Oba Y."/>
            <person name="Weng J.K."/>
        </authorList>
    </citation>
    <scope>NUCLEOTIDE SEQUENCE [LARGE SCALE GENOMIC DNA]</scope>
    <source>
        <strain evidence="18">1611_PpyrPB1</strain>
        <tissue evidence="18">Whole body</tissue>
    </source>
</reference>
<dbReference type="InParanoid" id="A0A1Y1KVJ7"/>
<comment type="catalytic activity">
    <reaction evidence="1">
        <text>Exonucleolytic cleavage in the 3'- to 5'-direction to yield nucleoside 5'-phosphates.</text>
        <dbReference type="EC" id="3.1.11.2"/>
    </reaction>
</comment>
<dbReference type="GO" id="GO:0003677">
    <property type="term" value="F:DNA binding"/>
    <property type="evidence" value="ECO:0007669"/>
    <property type="project" value="InterPro"/>
</dbReference>
<feature type="active site" description="Proton donor/acceptor" evidence="11">
    <location>
        <position position="239"/>
    </location>
</feature>
<dbReference type="OrthoDB" id="498125at2759"/>
<dbReference type="InterPro" id="IPR036691">
    <property type="entry name" value="Endo/exonu/phosph_ase_sf"/>
</dbReference>
<dbReference type="EMBL" id="VVIM01000003">
    <property type="protein sequence ID" value="KAB0800981.1"/>
    <property type="molecule type" value="Genomic_DNA"/>
</dbReference>
<dbReference type="GO" id="GO:0008311">
    <property type="term" value="F:double-stranded DNA 3'-5' DNA exonuclease activity"/>
    <property type="evidence" value="ECO:0007669"/>
    <property type="project" value="UniProtKB-EC"/>
</dbReference>
<dbReference type="GO" id="GO:0006284">
    <property type="term" value="P:base-excision repair"/>
    <property type="evidence" value="ECO:0007669"/>
    <property type="project" value="TreeGrafter"/>
</dbReference>
<organism evidence="17">
    <name type="scientific">Photinus pyralis</name>
    <name type="common">Common eastern firefly</name>
    <name type="synonym">Lampyris pyralis</name>
    <dbReference type="NCBI Taxonomy" id="7054"/>
    <lineage>
        <taxon>Eukaryota</taxon>
        <taxon>Metazoa</taxon>
        <taxon>Ecdysozoa</taxon>
        <taxon>Arthropoda</taxon>
        <taxon>Hexapoda</taxon>
        <taxon>Insecta</taxon>
        <taxon>Pterygota</taxon>
        <taxon>Neoptera</taxon>
        <taxon>Endopterygota</taxon>
        <taxon>Coleoptera</taxon>
        <taxon>Polyphaga</taxon>
        <taxon>Elateriformia</taxon>
        <taxon>Elateroidea</taxon>
        <taxon>Lampyridae</taxon>
        <taxon>Lampyrinae</taxon>
        <taxon>Photinus</taxon>
    </lineage>
</organism>
<reference evidence="17" key="1">
    <citation type="journal article" date="2016" name="Sci. Rep.">
        <title>Molecular characterization of firefly nuptial gifts: a multi-omics approach sheds light on postcopulatory sexual selection.</title>
        <authorList>
            <person name="Al-Wathiqui N."/>
            <person name="Fallon T.R."/>
            <person name="South A."/>
            <person name="Weng J.K."/>
            <person name="Lewis S.M."/>
        </authorList>
    </citation>
    <scope>NUCLEOTIDE SEQUENCE</scope>
</reference>
<feature type="binding site" evidence="12">
    <location>
        <position position="336"/>
    </location>
    <ligand>
        <name>Mg(2+)</name>
        <dbReference type="ChEBI" id="CHEBI:18420"/>
        <label>1</label>
    </ligand>
</feature>
<evidence type="ECO:0000256" key="10">
    <source>
        <dbReference type="ARBA" id="ARBA00023242"/>
    </source>
</evidence>
<dbReference type="PROSITE" id="PS00727">
    <property type="entry name" value="AP_NUCLEASE_F1_2"/>
    <property type="match status" value="1"/>
</dbReference>
<evidence type="ECO:0000256" key="5">
    <source>
        <dbReference type="ARBA" id="ARBA00022723"/>
    </source>
</evidence>
<evidence type="ECO:0000256" key="7">
    <source>
        <dbReference type="ARBA" id="ARBA00022801"/>
    </source>
</evidence>
<evidence type="ECO:0000256" key="4">
    <source>
        <dbReference type="ARBA" id="ARBA00007092"/>
    </source>
</evidence>
<comment type="subcellular location">
    <subcellularLocation>
        <location evidence="3">Nucleus</location>
    </subcellularLocation>
</comment>
<evidence type="ECO:0000256" key="3">
    <source>
        <dbReference type="ARBA" id="ARBA00004123"/>
    </source>
</evidence>
<dbReference type="InterPro" id="IPR020848">
    <property type="entry name" value="AP_endonuclease_F1_CS"/>
</dbReference>
<dbReference type="SUPFAM" id="SSF56219">
    <property type="entry name" value="DNase I-like"/>
    <property type="match status" value="1"/>
</dbReference>
<feature type="domain" description="Endonuclease/exonuclease/phosphatase" evidence="16">
    <location>
        <begin position="98"/>
        <end position="337"/>
    </location>
</feature>
<dbReference type="InterPro" id="IPR005135">
    <property type="entry name" value="Endo/exonuclease/phosphatase"/>
</dbReference>
<evidence type="ECO:0000313" key="17">
    <source>
        <dbReference type="EMBL" id="JAV64598.1"/>
    </source>
</evidence>
<evidence type="ECO:0000256" key="14">
    <source>
        <dbReference type="RuleBase" id="RU362131"/>
    </source>
</evidence>
<dbReference type="PANTHER" id="PTHR22748:SF6">
    <property type="entry name" value="DNA-(APURINIC OR APYRIMIDINIC SITE) ENDONUCLEASE"/>
    <property type="match status" value="1"/>
</dbReference>
<comment type="similarity">
    <text evidence="4 14">Belongs to the DNA repair enzymes AP/ExoA family.</text>
</comment>
<dbReference type="PANTHER" id="PTHR22748">
    <property type="entry name" value="AP ENDONUCLEASE"/>
    <property type="match status" value="1"/>
</dbReference>
<dbReference type="Pfam" id="PF03372">
    <property type="entry name" value="Exo_endo_phos"/>
    <property type="match status" value="1"/>
</dbReference>
<comment type="cofactor">
    <cofactor evidence="12 14">
        <name>Mg(2+)</name>
        <dbReference type="ChEBI" id="CHEBI:18420"/>
    </cofactor>
    <cofactor evidence="12 14">
        <name>Mn(2+)</name>
        <dbReference type="ChEBI" id="CHEBI:29035"/>
    </cofactor>
    <text evidence="12 14">Probably binds two magnesium or manganese ions per subunit.</text>
</comment>
<evidence type="ECO:0000256" key="1">
    <source>
        <dbReference type="ARBA" id="ARBA00000493"/>
    </source>
</evidence>
<evidence type="ECO:0000313" key="19">
    <source>
        <dbReference type="Proteomes" id="UP000327044"/>
    </source>
</evidence>
<comment type="cofactor">
    <cofactor evidence="2">
        <name>Mn(2+)</name>
        <dbReference type="ChEBI" id="CHEBI:29035"/>
    </cofactor>
</comment>
<evidence type="ECO:0000256" key="9">
    <source>
        <dbReference type="ARBA" id="ARBA00023204"/>
    </source>
</evidence>
<evidence type="ECO:0000256" key="12">
    <source>
        <dbReference type="PIRSR" id="PIRSR604808-2"/>
    </source>
</evidence>
<dbReference type="PROSITE" id="PS51435">
    <property type="entry name" value="AP_NUCLEASE_F1_4"/>
    <property type="match status" value="1"/>
</dbReference>
<proteinExistence type="inferred from homology"/>
<dbReference type="EC" id="3.1.21.-" evidence="14"/>
<feature type="binding site" evidence="12">
    <location>
        <position position="127"/>
    </location>
    <ligand>
        <name>Mg(2+)</name>
        <dbReference type="ChEBI" id="CHEBI:18420"/>
        <label>1</label>
    </ligand>
</feature>
<feature type="binding site" evidence="12">
    <location>
        <position position="241"/>
    </location>
    <ligand>
        <name>Mg(2+)</name>
        <dbReference type="ChEBI" id="CHEBI:18420"/>
        <label>1</label>
    </ligand>
</feature>
<dbReference type="PROSITE" id="PS00726">
    <property type="entry name" value="AP_NUCLEASE_F1_1"/>
    <property type="match status" value="1"/>
</dbReference>
<dbReference type="InterPro" id="IPR004808">
    <property type="entry name" value="AP_endonuc_1"/>
</dbReference>
<keyword evidence="9 14" id="KW-0234">DNA repair</keyword>
<evidence type="ECO:0000256" key="13">
    <source>
        <dbReference type="PIRSR" id="PIRSR604808-3"/>
    </source>
</evidence>
<dbReference type="AlphaFoldDB" id="A0A1Y1KVJ7"/>
<sequence>MQVLRNFFVNNKSLTLVTKKLIISLEQRRISAMPPKKRKAASDEEGGSEKAKSQKTKKEKPAAKKKEKTCPTDYEAIDYSCTTKNKHGETFNVRISNWNVDGLRAWVQKDGLSFLEYEKPDILCLQETKCSEDKLPDDIKELQDYKMFWHNSNKEGYAGVALFSLVEPLSIKYGIGNDEHDTEGRCITAEYEKYYVVSVYVPNAGRRLVTLPKRLEWNKIFKKFIKELDKQKPVIICGDMNVAHSEIDLANPKTNTKNAGFTKEEREGMTDFLSDGYVDTFRKLYPDQTGAYTFWTYMRNARSNNVGWRLDYFIVSDRLVDNVCDNKIRSGVFGSDHCPITLFMNI</sequence>
<dbReference type="Gene3D" id="3.60.10.10">
    <property type="entry name" value="Endonuclease/exonuclease/phosphatase"/>
    <property type="match status" value="1"/>
</dbReference>
<dbReference type="GO" id="GO:0008081">
    <property type="term" value="F:phosphoric diester hydrolase activity"/>
    <property type="evidence" value="ECO:0007669"/>
    <property type="project" value="TreeGrafter"/>
</dbReference>
<dbReference type="EMBL" id="GEZM01074319">
    <property type="protein sequence ID" value="JAV64598.1"/>
    <property type="molecule type" value="Transcribed_RNA"/>
</dbReference>
<evidence type="ECO:0000256" key="11">
    <source>
        <dbReference type="PIRSR" id="PIRSR604808-1"/>
    </source>
</evidence>
<name>A0A1Y1KVJ7_PHOPY</name>
<keyword evidence="5 12" id="KW-0479">Metal-binding</keyword>
<accession>A0A1Y1KVJ7</accession>
<keyword evidence="12" id="KW-0464">Manganese</keyword>
<dbReference type="EC" id="3.1.11.2" evidence="14"/>
<feature type="active site" evidence="11">
    <location>
        <position position="200"/>
    </location>
</feature>
<feature type="site" description="Transition state stabilizer" evidence="13">
    <location>
        <position position="241"/>
    </location>
</feature>
<dbReference type="GO" id="GO:0003906">
    <property type="term" value="F:DNA-(apurinic or apyrimidinic site) endonuclease activity"/>
    <property type="evidence" value="ECO:0007669"/>
    <property type="project" value="TreeGrafter"/>
</dbReference>
<dbReference type="NCBIfam" id="TIGR00195">
    <property type="entry name" value="exoDNase_III"/>
    <property type="match status" value="1"/>
</dbReference>
<keyword evidence="8 12" id="KW-0460">Magnesium</keyword>
<dbReference type="FunFam" id="3.60.10.10:FF:000009">
    <property type="entry name" value="DNA-(apurinic or apyrimidinic site) lyase"/>
    <property type="match status" value="1"/>
</dbReference>
<evidence type="ECO:0000256" key="15">
    <source>
        <dbReference type="SAM" id="MobiDB-lite"/>
    </source>
</evidence>
<evidence type="ECO:0000256" key="8">
    <source>
        <dbReference type="ARBA" id="ARBA00022842"/>
    </source>
</evidence>
<dbReference type="Proteomes" id="UP000327044">
    <property type="component" value="Unassembled WGS sequence"/>
</dbReference>
<feature type="binding site" evidence="12">
    <location>
        <position position="99"/>
    </location>
    <ligand>
        <name>Mg(2+)</name>
        <dbReference type="ChEBI" id="CHEBI:18420"/>
        <label>1</label>
    </ligand>
</feature>